<dbReference type="EMBL" id="LAZR01020231">
    <property type="protein sequence ID" value="KKL89635.1"/>
    <property type="molecule type" value="Genomic_DNA"/>
</dbReference>
<feature type="transmembrane region" description="Helical" evidence="1">
    <location>
        <begin position="91"/>
        <end position="113"/>
    </location>
</feature>
<evidence type="ECO:0000256" key="1">
    <source>
        <dbReference type="SAM" id="Phobius"/>
    </source>
</evidence>
<keyword evidence="1" id="KW-0812">Transmembrane</keyword>
<sequence length="120" mass="13727">TLGLTIFFTIFLNFSLFTSIFFFLFYLINCEVVLFQSIGIQCLNPSFEEKGKNMSTNIITLILIQMVPFQLLFVFLILYLPVPTTSELAKIFMLGPILLISIGIAIPLLYYGIKKLNRTE</sequence>
<gene>
    <name evidence="2" type="ORF">LCGC14_1912750</name>
</gene>
<keyword evidence="1" id="KW-0472">Membrane</keyword>
<keyword evidence="1" id="KW-1133">Transmembrane helix</keyword>
<comment type="caution">
    <text evidence="2">The sequence shown here is derived from an EMBL/GenBank/DDBJ whole genome shotgun (WGS) entry which is preliminary data.</text>
</comment>
<evidence type="ECO:0000313" key="2">
    <source>
        <dbReference type="EMBL" id="KKL89635.1"/>
    </source>
</evidence>
<feature type="transmembrane region" description="Helical" evidence="1">
    <location>
        <begin position="6"/>
        <end position="28"/>
    </location>
</feature>
<dbReference type="AlphaFoldDB" id="A0A0F9I755"/>
<feature type="non-terminal residue" evidence="2">
    <location>
        <position position="1"/>
    </location>
</feature>
<name>A0A0F9I755_9ZZZZ</name>
<organism evidence="2">
    <name type="scientific">marine sediment metagenome</name>
    <dbReference type="NCBI Taxonomy" id="412755"/>
    <lineage>
        <taxon>unclassified sequences</taxon>
        <taxon>metagenomes</taxon>
        <taxon>ecological metagenomes</taxon>
    </lineage>
</organism>
<evidence type="ECO:0008006" key="3">
    <source>
        <dbReference type="Google" id="ProtNLM"/>
    </source>
</evidence>
<proteinExistence type="predicted"/>
<feature type="transmembrane region" description="Helical" evidence="1">
    <location>
        <begin position="58"/>
        <end position="79"/>
    </location>
</feature>
<reference evidence="2" key="1">
    <citation type="journal article" date="2015" name="Nature">
        <title>Complex archaea that bridge the gap between prokaryotes and eukaryotes.</title>
        <authorList>
            <person name="Spang A."/>
            <person name="Saw J.H."/>
            <person name="Jorgensen S.L."/>
            <person name="Zaremba-Niedzwiedzka K."/>
            <person name="Martijn J."/>
            <person name="Lind A.E."/>
            <person name="van Eijk R."/>
            <person name="Schleper C."/>
            <person name="Guy L."/>
            <person name="Ettema T.J."/>
        </authorList>
    </citation>
    <scope>NUCLEOTIDE SEQUENCE</scope>
</reference>
<protein>
    <recommendedName>
        <fullName evidence="3">Cation-transporting P-type ATPase C-terminal domain-containing protein</fullName>
    </recommendedName>
</protein>
<accession>A0A0F9I755</accession>